<dbReference type="PATRIC" id="fig|129848.4.peg.2045"/>
<proteinExistence type="predicted"/>
<dbReference type="Proteomes" id="UP000094707">
    <property type="component" value="Chromosome I"/>
</dbReference>
<keyword evidence="2" id="KW-1185">Reference proteome</keyword>
<gene>
    <name evidence="1" type="ORF">MCBB_1997</name>
</gene>
<organism evidence="1 2">
    <name type="scientific">Methanobacterium congolense</name>
    <dbReference type="NCBI Taxonomy" id="118062"/>
    <lineage>
        <taxon>Archaea</taxon>
        <taxon>Methanobacteriati</taxon>
        <taxon>Methanobacteriota</taxon>
        <taxon>Methanomada group</taxon>
        <taxon>Methanobacteria</taxon>
        <taxon>Methanobacteriales</taxon>
        <taxon>Methanobacteriaceae</taxon>
        <taxon>Methanobacterium</taxon>
    </lineage>
</organism>
<sequence length="188" mass="21309">MGFCLMKVVTTPMCQEILRLAGVQDFEVTKHPDSADADIAVVLSETDTKMESVKIKLNTFSQIMDSIKRVSNIFGTEPLIGDISELEFKEDASADHAVKNEELNRKIKVKVHSNFLREVVEDMGFSIVSDHEDYLVYPDYMVDELVDEVSTMGDRAVEIPSHKSAPINPVERAQLRYNILEKRLCMKL</sequence>
<evidence type="ECO:0000313" key="1">
    <source>
        <dbReference type="EMBL" id="SCG86545.1"/>
    </source>
</evidence>
<name>A0A1D3L4S4_9EURY</name>
<dbReference type="AlphaFoldDB" id="A0A1D3L4S4"/>
<dbReference type="KEGG" id="mcub:MCBB_1997"/>
<protein>
    <submittedName>
        <fullName evidence="1">Uncharacterized protein</fullName>
    </submittedName>
</protein>
<dbReference type="EMBL" id="LT607756">
    <property type="protein sequence ID" value="SCG86545.1"/>
    <property type="molecule type" value="Genomic_DNA"/>
</dbReference>
<reference evidence="1 2" key="1">
    <citation type="submission" date="2016-08" db="EMBL/GenBank/DDBJ databases">
        <authorList>
            <person name="Seilhamer J.J."/>
        </authorList>
    </citation>
    <scope>NUCLEOTIDE SEQUENCE [LARGE SCALE GENOMIC DNA]</scope>
    <source>
        <strain evidence="1">Buetzberg</strain>
    </source>
</reference>
<accession>A0A1D3L4S4</accession>
<evidence type="ECO:0000313" key="2">
    <source>
        <dbReference type="Proteomes" id="UP000094707"/>
    </source>
</evidence>
<dbReference type="STRING" id="118062.MCBB_1997"/>